<evidence type="ECO:0000313" key="2">
    <source>
        <dbReference type="Proteomes" id="UP000242861"/>
    </source>
</evidence>
<proteinExistence type="predicted"/>
<dbReference type="EMBL" id="PIYS01000018">
    <property type="protein sequence ID" value="PKF70884.1"/>
    <property type="molecule type" value="Genomic_DNA"/>
</dbReference>
<dbReference type="RefSeq" id="WP_101193625.1">
    <property type="nucleotide sequence ID" value="NZ_PIYS01000018.1"/>
</dbReference>
<evidence type="ECO:0000313" key="1">
    <source>
        <dbReference type="EMBL" id="PKF70884.1"/>
    </source>
</evidence>
<name>A0A2I0CP40_9PSED</name>
<protein>
    <submittedName>
        <fullName evidence="1">GpE family phage tail protein</fullName>
    </submittedName>
</protein>
<dbReference type="InterPro" id="IPR009493">
    <property type="entry name" value="P2_GpE"/>
</dbReference>
<dbReference type="Pfam" id="PF06528">
    <property type="entry name" value="Phage_P2_GpE"/>
    <property type="match status" value="1"/>
</dbReference>
<dbReference type="AlphaFoldDB" id="A0A2I0CP40"/>
<organism evidence="1 2">
    <name type="scientific">Pseudomonas fluvialis</name>
    <dbReference type="NCBI Taxonomy" id="1793966"/>
    <lineage>
        <taxon>Bacteria</taxon>
        <taxon>Pseudomonadati</taxon>
        <taxon>Pseudomonadota</taxon>
        <taxon>Gammaproteobacteria</taxon>
        <taxon>Pseudomonadales</taxon>
        <taxon>Pseudomonadaceae</taxon>
        <taxon>Pseudomonas</taxon>
    </lineage>
</organism>
<reference evidence="2" key="1">
    <citation type="submission" date="2017-12" db="EMBL/GenBank/DDBJ databases">
        <authorList>
            <person name="Yu X.-Y."/>
        </authorList>
    </citation>
    <scope>NUCLEOTIDE SEQUENCE [LARGE SCALE GENOMIC DNA]</scope>
    <source>
        <strain evidence="2">ZYSR67-Z</strain>
    </source>
</reference>
<accession>A0A2I0CP40</accession>
<sequence length="40" mass="4789">MADLAMVFHWAPADMAPLALSDLIEWRERARTRWEQRYGQ</sequence>
<comment type="caution">
    <text evidence="1">The sequence shown here is derived from an EMBL/GenBank/DDBJ whole genome shotgun (WGS) entry which is preliminary data.</text>
</comment>
<gene>
    <name evidence="1" type="ORF">CW360_10180</name>
</gene>
<dbReference type="Proteomes" id="UP000242861">
    <property type="component" value="Unassembled WGS sequence"/>
</dbReference>